<accession>A0A450U9W4</accession>
<organism evidence="1">
    <name type="scientific">Candidatus Kentrum sp. LFY</name>
    <dbReference type="NCBI Taxonomy" id="2126342"/>
    <lineage>
        <taxon>Bacteria</taxon>
        <taxon>Pseudomonadati</taxon>
        <taxon>Pseudomonadota</taxon>
        <taxon>Gammaproteobacteria</taxon>
        <taxon>Candidatus Kentrum</taxon>
    </lineage>
</organism>
<dbReference type="AlphaFoldDB" id="A0A450U9W4"/>
<gene>
    <name evidence="1" type="ORF">BECKLFY1418B_GA0070995_101225</name>
</gene>
<proteinExistence type="predicted"/>
<name>A0A450U9W4_9GAMM</name>
<reference evidence="1" key="1">
    <citation type="submission" date="2019-02" db="EMBL/GenBank/DDBJ databases">
        <authorList>
            <person name="Gruber-Vodicka R. H."/>
            <person name="Seah K. B. B."/>
        </authorList>
    </citation>
    <scope>NUCLEOTIDE SEQUENCE</scope>
    <source>
        <strain evidence="1">BECK_M7</strain>
    </source>
</reference>
<dbReference type="EMBL" id="CAADFF010000012">
    <property type="protein sequence ID" value="VFJ88846.1"/>
    <property type="molecule type" value="Genomic_DNA"/>
</dbReference>
<evidence type="ECO:0000313" key="1">
    <source>
        <dbReference type="EMBL" id="VFJ88846.1"/>
    </source>
</evidence>
<protein>
    <submittedName>
        <fullName evidence="1">Uncharacterized protein</fullName>
    </submittedName>
</protein>
<sequence length="95" mass="10928">MGLGSRTDILGISIFSIPNPTKPEPKFHRKESAVISTVGRDLVRAEFHRNKKISRAAKNDNRFFYRFFEDSPREGLNKRIGEACARIDKADLKHR</sequence>